<keyword evidence="1" id="KW-0732">Signal</keyword>
<dbReference type="InterPro" id="IPR007110">
    <property type="entry name" value="Ig-like_dom"/>
</dbReference>
<dbReference type="Proteomes" id="UP000279307">
    <property type="component" value="Chromosome 4"/>
</dbReference>
<dbReference type="CDD" id="cd00096">
    <property type="entry name" value="Ig"/>
    <property type="match status" value="1"/>
</dbReference>
<dbReference type="AlphaFoldDB" id="A0A3L8DUF0"/>
<dbReference type="InterPro" id="IPR013783">
    <property type="entry name" value="Ig-like_fold"/>
</dbReference>
<dbReference type="PROSITE" id="PS50835">
    <property type="entry name" value="IG_LIKE"/>
    <property type="match status" value="1"/>
</dbReference>
<feature type="domain" description="Ig-like" evidence="2">
    <location>
        <begin position="199"/>
        <end position="302"/>
    </location>
</feature>
<dbReference type="Gene3D" id="2.60.40.10">
    <property type="entry name" value="Immunoglobulins"/>
    <property type="match status" value="1"/>
</dbReference>
<name>A0A3L8DUF0_OOCBI</name>
<sequence>MCLISVIIAVAICIATDGTLANVNKYCRDKDRLITSDENDEYLLVGATSNTTVILACRYWLFKLTLEVLDKSTTKSNEREESQPKIWYYQDRYQESPAKEVELGMDNNVSYSRIYTTPDLSLVIKDLSLIDSKHSDITAILKDIGREFVEEGNITEWERYRETYLWPVTTRFADEFPSISRIVRYLPEFNLREPCKKCPPVKKRRRGERFRYVKRYVLAEGAHLAVTCPESSTVSRVIWKKDALALKKGAGRSFRKADRDVRVIVDTFSTLYLIDVSKDEQGNYTCYVDNVNMMRMKVIVISKTRLLTQEYGTATQRLCFQRGPDDNEERCAYTVWNYKKVYMCLCYGDLCNGTMKTNVASGLMIAITACLTRLLV</sequence>
<organism evidence="3 4">
    <name type="scientific">Ooceraea biroi</name>
    <name type="common">Clonal raider ant</name>
    <name type="synonym">Cerapachys biroi</name>
    <dbReference type="NCBI Taxonomy" id="2015173"/>
    <lineage>
        <taxon>Eukaryota</taxon>
        <taxon>Metazoa</taxon>
        <taxon>Ecdysozoa</taxon>
        <taxon>Arthropoda</taxon>
        <taxon>Hexapoda</taxon>
        <taxon>Insecta</taxon>
        <taxon>Pterygota</taxon>
        <taxon>Neoptera</taxon>
        <taxon>Endopterygota</taxon>
        <taxon>Hymenoptera</taxon>
        <taxon>Apocrita</taxon>
        <taxon>Aculeata</taxon>
        <taxon>Formicoidea</taxon>
        <taxon>Formicidae</taxon>
        <taxon>Dorylinae</taxon>
        <taxon>Ooceraea</taxon>
    </lineage>
</organism>
<dbReference type="InterPro" id="IPR036179">
    <property type="entry name" value="Ig-like_dom_sf"/>
</dbReference>
<reference evidence="3 4" key="1">
    <citation type="journal article" date="2018" name="Genome Res.">
        <title>The genomic architecture and molecular evolution of ant odorant receptors.</title>
        <authorList>
            <person name="McKenzie S.K."/>
            <person name="Kronauer D.J.C."/>
        </authorList>
    </citation>
    <scope>NUCLEOTIDE SEQUENCE [LARGE SCALE GENOMIC DNA]</scope>
    <source>
        <strain evidence="3">Clonal line C1</strain>
    </source>
</reference>
<feature type="chain" id="PRO_5017959182" description="Ig-like domain-containing protein" evidence="1">
    <location>
        <begin position="22"/>
        <end position="376"/>
    </location>
</feature>
<gene>
    <name evidence="3" type="ORF">DMN91_004314</name>
</gene>
<dbReference type="SUPFAM" id="SSF48726">
    <property type="entry name" value="Immunoglobulin"/>
    <property type="match status" value="1"/>
</dbReference>
<accession>A0A3L8DUF0</accession>
<evidence type="ECO:0000259" key="2">
    <source>
        <dbReference type="PROSITE" id="PS50835"/>
    </source>
</evidence>
<protein>
    <recommendedName>
        <fullName evidence="2">Ig-like domain-containing protein</fullName>
    </recommendedName>
</protein>
<comment type="caution">
    <text evidence="3">The sequence shown here is derived from an EMBL/GenBank/DDBJ whole genome shotgun (WGS) entry which is preliminary data.</text>
</comment>
<evidence type="ECO:0000256" key="1">
    <source>
        <dbReference type="SAM" id="SignalP"/>
    </source>
</evidence>
<proteinExistence type="predicted"/>
<evidence type="ECO:0000313" key="4">
    <source>
        <dbReference type="Proteomes" id="UP000279307"/>
    </source>
</evidence>
<dbReference type="CDD" id="cd23589">
    <property type="entry name" value="TFP_LU_ECD_Rtv"/>
    <property type="match status" value="1"/>
</dbReference>
<dbReference type="InterPro" id="IPR003598">
    <property type="entry name" value="Ig_sub2"/>
</dbReference>
<dbReference type="InterPro" id="IPR013151">
    <property type="entry name" value="Immunoglobulin_dom"/>
</dbReference>
<evidence type="ECO:0000313" key="3">
    <source>
        <dbReference type="EMBL" id="RLU24105.1"/>
    </source>
</evidence>
<dbReference type="EMBL" id="QOIP01000004">
    <property type="protein sequence ID" value="RLU24105.1"/>
    <property type="molecule type" value="Genomic_DNA"/>
</dbReference>
<dbReference type="Pfam" id="PF00047">
    <property type="entry name" value="ig"/>
    <property type="match status" value="1"/>
</dbReference>
<dbReference type="SMART" id="SM00408">
    <property type="entry name" value="IGc2"/>
    <property type="match status" value="1"/>
</dbReference>
<feature type="signal peptide" evidence="1">
    <location>
        <begin position="1"/>
        <end position="21"/>
    </location>
</feature>